<evidence type="ECO:0000256" key="4">
    <source>
        <dbReference type="SAM" id="MobiDB-lite"/>
    </source>
</evidence>
<reference evidence="6 7" key="1">
    <citation type="journal article" date="2019" name="Nat. Microbiol.">
        <title>Mediterranean grassland soil C-N compound turnover is dependent on rainfall and depth, and is mediated by genomically divergent microorganisms.</title>
        <authorList>
            <person name="Diamond S."/>
            <person name="Andeer P.F."/>
            <person name="Li Z."/>
            <person name="Crits-Christoph A."/>
            <person name="Burstein D."/>
            <person name="Anantharaman K."/>
            <person name="Lane K.R."/>
            <person name="Thomas B.C."/>
            <person name="Pan C."/>
            <person name="Northen T.R."/>
            <person name="Banfield J.F."/>
        </authorList>
    </citation>
    <scope>NUCLEOTIDE SEQUENCE [LARGE SCALE GENOMIC DNA]</scope>
    <source>
        <strain evidence="6">NP_4</strain>
    </source>
</reference>
<feature type="region of interest" description="Disordered" evidence="4">
    <location>
        <begin position="43"/>
        <end position="64"/>
    </location>
</feature>
<dbReference type="AlphaFoldDB" id="A0A537L5D8"/>
<evidence type="ECO:0000313" key="7">
    <source>
        <dbReference type="Proteomes" id="UP000319353"/>
    </source>
</evidence>
<dbReference type="Proteomes" id="UP000319353">
    <property type="component" value="Unassembled WGS sequence"/>
</dbReference>
<protein>
    <submittedName>
        <fullName evidence="6">PDZ domain-containing protein</fullName>
    </submittedName>
</protein>
<dbReference type="Pfam" id="PF13180">
    <property type="entry name" value="PDZ_2"/>
    <property type="match status" value="1"/>
</dbReference>
<dbReference type="PANTHER" id="PTHR43343">
    <property type="entry name" value="PEPTIDASE S12"/>
    <property type="match status" value="1"/>
</dbReference>
<evidence type="ECO:0000256" key="2">
    <source>
        <dbReference type="ARBA" id="ARBA00022670"/>
    </source>
</evidence>
<dbReference type="PROSITE" id="PS50106">
    <property type="entry name" value="PDZ"/>
    <property type="match status" value="1"/>
</dbReference>
<feature type="domain" description="PDZ" evidence="5">
    <location>
        <begin position="268"/>
        <end position="360"/>
    </location>
</feature>
<gene>
    <name evidence="6" type="ORF">E6H01_05665</name>
</gene>
<dbReference type="SMART" id="SM00228">
    <property type="entry name" value="PDZ"/>
    <property type="match status" value="1"/>
</dbReference>
<dbReference type="GO" id="GO:0006508">
    <property type="term" value="P:proteolysis"/>
    <property type="evidence" value="ECO:0007669"/>
    <property type="project" value="UniProtKB-KW"/>
</dbReference>
<evidence type="ECO:0000256" key="1">
    <source>
        <dbReference type="ARBA" id="ARBA00010541"/>
    </source>
</evidence>
<dbReference type="Gene3D" id="2.30.42.10">
    <property type="match status" value="1"/>
</dbReference>
<dbReference type="PANTHER" id="PTHR43343:SF3">
    <property type="entry name" value="PROTEASE DO-LIKE 8, CHLOROPLASTIC"/>
    <property type="match status" value="1"/>
</dbReference>
<dbReference type="GO" id="GO:0004252">
    <property type="term" value="F:serine-type endopeptidase activity"/>
    <property type="evidence" value="ECO:0007669"/>
    <property type="project" value="InterPro"/>
</dbReference>
<comment type="similarity">
    <text evidence="1">Belongs to the peptidase S1C family.</text>
</comment>
<dbReference type="InterPro" id="IPR001940">
    <property type="entry name" value="Peptidase_S1C"/>
</dbReference>
<dbReference type="InterPro" id="IPR043504">
    <property type="entry name" value="Peptidase_S1_PA_chymotrypsin"/>
</dbReference>
<name>A0A537L5D8_9BACT</name>
<organism evidence="6 7">
    <name type="scientific">Candidatus Segetimicrobium genomatis</name>
    <dbReference type="NCBI Taxonomy" id="2569760"/>
    <lineage>
        <taxon>Bacteria</taxon>
        <taxon>Bacillati</taxon>
        <taxon>Candidatus Sysuimicrobiota</taxon>
        <taxon>Candidatus Sysuimicrobiia</taxon>
        <taxon>Candidatus Sysuimicrobiales</taxon>
        <taxon>Candidatus Segetimicrobiaceae</taxon>
        <taxon>Candidatus Segetimicrobium</taxon>
    </lineage>
</organism>
<proteinExistence type="inferred from homology"/>
<keyword evidence="3" id="KW-0378">Hydrolase</keyword>
<dbReference type="SUPFAM" id="SSF50494">
    <property type="entry name" value="Trypsin-like serine proteases"/>
    <property type="match status" value="1"/>
</dbReference>
<evidence type="ECO:0000259" key="5">
    <source>
        <dbReference type="PROSITE" id="PS50106"/>
    </source>
</evidence>
<feature type="compositionally biased region" description="Pro residues" evidence="4">
    <location>
        <begin position="47"/>
        <end position="63"/>
    </location>
</feature>
<dbReference type="Pfam" id="PF13365">
    <property type="entry name" value="Trypsin_2"/>
    <property type="match status" value="1"/>
</dbReference>
<dbReference type="InterPro" id="IPR036034">
    <property type="entry name" value="PDZ_sf"/>
</dbReference>
<evidence type="ECO:0000256" key="3">
    <source>
        <dbReference type="ARBA" id="ARBA00022801"/>
    </source>
</evidence>
<dbReference type="SUPFAM" id="SSF50156">
    <property type="entry name" value="PDZ domain-like"/>
    <property type="match status" value="1"/>
</dbReference>
<dbReference type="InterPro" id="IPR051201">
    <property type="entry name" value="Chloro_Bact_Ser_Proteases"/>
</dbReference>
<accession>A0A537L5D8</accession>
<dbReference type="Gene3D" id="2.40.10.10">
    <property type="entry name" value="Trypsin-like serine proteases"/>
    <property type="match status" value="2"/>
</dbReference>
<dbReference type="PRINTS" id="PR00834">
    <property type="entry name" value="PROTEASES2C"/>
</dbReference>
<sequence length="374" mass="38452">MRLKSTPGGLLILLVAAALVGGTLGTAVLPRFFGGGPQLAETAPAATLPPPQAQAPAPSPAPRPLVSEESAIISVVERVRPSVVNINTVAQVQTVLGVFPQEGAGSGVIVSSDGYILTNNHVVEGAQQIKVTLLSGKSYSARLVGADRFSDIAVVKVATAERLPAAELGTSGTLRVGQLAVAVGNPFGLGHTVTVGVVSALNRSIQVPGLIIENLIQTDAAINPGNSGGALADSAGSVVGINTAIVPNATGIGFAIPIDSARAIMDQLIRSGRVVRPYVGVVWGGDVDRSIASQYNLPVDHGIIVREVDANGPAATAGLLAGDIIVAVDGKPVANWNEFIRELFTRRPGDRVRLEVVRDGGRRTFVVTLAQRTQ</sequence>
<evidence type="ECO:0000313" key="6">
    <source>
        <dbReference type="EMBL" id="TMJ03136.1"/>
    </source>
</evidence>
<keyword evidence="2" id="KW-0645">Protease</keyword>
<dbReference type="EMBL" id="VBAL01000063">
    <property type="protein sequence ID" value="TMJ03136.1"/>
    <property type="molecule type" value="Genomic_DNA"/>
</dbReference>
<comment type="caution">
    <text evidence="6">The sequence shown here is derived from an EMBL/GenBank/DDBJ whole genome shotgun (WGS) entry which is preliminary data.</text>
</comment>
<dbReference type="InterPro" id="IPR001478">
    <property type="entry name" value="PDZ"/>
</dbReference>
<dbReference type="InterPro" id="IPR009003">
    <property type="entry name" value="Peptidase_S1_PA"/>
</dbReference>